<dbReference type="HOGENOM" id="CLU_2830471_0_0_1"/>
<proteinExistence type="predicted"/>
<dbReference type="AlphaFoldDB" id="H2XMW1"/>
<dbReference type="EMBL" id="EAAA01002429">
    <property type="status" value="NOT_ANNOTATED_CDS"/>
    <property type="molecule type" value="Genomic_DNA"/>
</dbReference>
<organism evidence="1 2">
    <name type="scientific">Ciona intestinalis</name>
    <name type="common">Transparent sea squirt</name>
    <name type="synonym">Ascidia intestinalis</name>
    <dbReference type="NCBI Taxonomy" id="7719"/>
    <lineage>
        <taxon>Eukaryota</taxon>
        <taxon>Metazoa</taxon>
        <taxon>Chordata</taxon>
        <taxon>Tunicata</taxon>
        <taxon>Ascidiacea</taxon>
        <taxon>Phlebobranchia</taxon>
        <taxon>Cionidae</taxon>
        <taxon>Ciona</taxon>
    </lineage>
</organism>
<reference evidence="1" key="3">
    <citation type="submission" date="2025-08" db="UniProtKB">
        <authorList>
            <consortium name="Ensembl"/>
        </authorList>
    </citation>
    <scope>IDENTIFICATION</scope>
</reference>
<evidence type="ECO:0000313" key="1">
    <source>
        <dbReference type="Ensembl" id="ENSCINP00000030994.1"/>
    </source>
</evidence>
<protein>
    <submittedName>
        <fullName evidence="1">Uncharacterized protein</fullName>
    </submittedName>
</protein>
<dbReference type="Ensembl" id="ENSCINT00000032070.1">
    <property type="protein sequence ID" value="ENSCINP00000030994.1"/>
    <property type="gene ID" value="ENSCING00000018482.1"/>
</dbReference>
<reference evidence="1" key="4">
    <citation type="submission" date="2025-09" db="UniProtKB">
        <authorList>
            <consortium name="Ensembl"/>
        </authorList>
    </citation>
    <scope>IDENTIFICATION</scope>
</reference>
<dbReference type="Proteomes" id="UP000008144">
    <property type="component" value="Chromosome 7"/>
</dbReference>
<reference evidence="1" key="2">
    <citation type="journal article" date="2008" name="Genome Biol.">
        <title>Improved genome assembly and evidence-based global gene model set for the chordate Ciona intestinalis: new insight into intron and operon populations.</title>
        <authorList>
            <person name="Satou Y."/>
            <person name="Mineta K."/>
            <person name="Ogasawara M."/>
            <person name="Sasakura Y."/>
            <person name="Shoguchi E."/>
            <person name="Ueno K."/>
            <person name="Yamada L."/>
            <person name="Matsumoto J."/>
            <person name="Wasserscheid J."/>
            <person name="Dewar K."/>
            <person name="Wiley G.B."/>
            <person name="Macmil S.L."/>
            <person name="Roe B.A."/>
            <person name="Zeller R.W."/>
            <person name="Hastings K.E."/>
            <person name="Lemaire P."/>
            <person name="Lindquist E."/>
            <person name="Endo T."/>
            <person name="Hotta K."/>
            <person name="Inaba K."/>
        </authorList>
    </citation>
    <scope>NUCLEOTIDE SEQUENCE [LARGE SCALE GENOMIC DNA]</scope>
    <source>
        <strain evidence="1">wild type</strain>
    </source>
</reference>
<reference evidence="2" key="1">
    <citation type="journal article" date="2002" name="Science">
        <title>The draft genome of Ciona intestinalis: insights into chordate and vertebrate origins.</title>
        <authorList>
            <person name="Dehal P."/>
            <person name="Satou Y."/>
            <person name="Campbell R.K."/>
            <person name="Chapman J."/>
            <person name="Degnan B."/>
            <person name="De Tomaso A."/>
            <person name="Davidson B."/>
            <person name="Di Gregorio A."/>
            <person name="Gelpke M."/>
            <person name="Goodstein D.M."/>
            <person name="Harafuji N."/>
            <person name="Hastings K.E."/>
            <person name="Ho I."/>
            <person name="Hotta K."/>
            <person name="Huang W."/>
            <person name="Kawashima T."/>
            <person name="Lemaire P."/>
            <person name="Martinez D."/>
            <person name="Meinertzhagen I.A."/>
            <person name="Necula S."/>
            <person name="Nonaka M."/>
            <person name="Putnam N."/>
            <person name="Rash S."/>
            <person name="Saiga H."/>
            <person name="Satake M."/>
            <person name="Terry A."/>
            <person name="Yamada L."/>
            <person name="Wang H.G."/>
            <person name="Awazu S."/>
            <person name="Azumi K."/>
            <person name="Boore J."/>
            <person name="Branno M."/>
            <person name="Chin-Bow S."/>
            <person name="DeSantis R."/>
            <person name="Doyle S."/>
            <person name="Francino P."/>
            <person name="Keys D.N."/>
            <person name="Haga S."/>
            <person name="Hayashi H."/>
            <person name="Hino K."/>
            <person name="Imai K.S."/>
            <person name="Inaba K."/>
            <person name="Kano S."/>
            <person name="Kobayashi K."/>
            <person name="Kobayashi M."/>
            <person name="Lee B.I."/>
            <person name="Makabe K.W."/>
            <person name="Manohar C."/>
            <person name="Matassi G."/>
            <person name="Medina M."/>
            <person name="Mochizuki Y."/>
            <person name="Mount S."/>
            <person name="Morishita T."/>
            <person name="Miura S."/>
            <person name="Nakayama A."/>
            <person name="Nishizaka S."/>
            <person name="Nomoto H."/>
            <person name="Ohta F."/>
            <person name="Oishi K."/>
            <person name="Rigoutsos I."/>
            <person name="Sano M."/>
            <person name="Sasaki A."/>
            <person name="Sasakura Y."/>
            <person name="Shoguchi E."/>
            <person name="Shin-i T."/>
            <person name="Spagnuolo A."/>
            <person name="Stainier D."/>
            <person name="Suzuki M.M."/>
            <person name="Tassy O."/>
            <person name="Takatori N."/>
            <person name="Tokuoka M."/>
            <person name="Yagi K."/>
            <person name="Yoshizaki F."/>
            <person name="Wada S."/>
            <person name="Zhang C."/>
            <person name="Hyatt P.D."/>
            <person name="Larimer F."/>
            <person name="Detter C."/>
            <person name="Doggett N."/>
            <person name="Glavina T."/>
            <person name="Hawkins T."/>
            <person name="Richardson P."/>
            <person name="Lucas S."/>
            <person name="Kohara Y."/>
            <person name="Levine M."/>
            <person name="Satoh N."/>
            <person name="Rokhsar D.S."/>
        </authorList>
    </citation>
    <scope>NUCLEOTIDE SEQUENCE [LARGE SCALE GENOMIC DNA]</scope>
</reference>
<accession>H2XMW1</accession>
<evidence type="ECO:0000313" key="2">
    <source>
        <dbReference type="Proteomes" id="UP000008144"/>
    </source>
</evidence>
<dbReference type="InParanoid" id="H2XMW1"/>
<sequence>MHRVKVLTVAGVRCGRGPQIRRWVPRGSKWHGRCWLQRGLANEICRQHRAGSLRPLQELELQPSCL</sequence>
<keyword evidence="2" id="KW-1185">Reference proteome</keyword>
<name>H2XMW1_CIOIN</name>